<dbReference type="NCBIfam" id="TIGR00229">
    <property type="entry name" value="sensory_box"/>
    <property type="match status" value="1"/>
</dbReference>
<dbReference type="PROSITE" id="PS50112">
    <property type="entry name" value="PAS"/>
    <property type="match status" value="1"/>
</dbReference>
<keyword evidence="4" id="KW-1185">Reference proteome</keyword>
<name>A0A3N1PLV8_9GAMM</name>
<evidence type="ECO:0000259" key="2">
    <source>
        <dbReference type="PROSITE" id="PS50887"/>
    </source>
</evidence>
<evidence type="ECO:0000313" key="3">
    <source>
        <dbReference type="EMBL" id="ROQ28868.1"/>
    </source>
</evidence>
<sequence length="429" mass="47634">MPIPVKTDLAKLVNQLLDTVFVVDEAGHIVFASQSCKALLGYGQEELVGTAIQALMHPEDIERTLAAAQRVMDGKSHTDFENRYLHKNGQAVDLQWSARWASEEKLRIAVARDITGLKNAQRFRAALYMVTQAAHSADNLSALCQVITEVVTPLPWIEQLHILFFDKKSQRLYHPLGPASTDGPLRPGTALEKVLGQGIAIKARRHPNLPAQGQLRAGPSNWLAVPLLRSQEVLGAVVLEFSEKVSANAREQLQFLASQLAATLERKQADDHLRYLAHHDALTGLANRARFYEQLQKHLTQQQPLALLYLDLDDFKAINDNFGHHWGDQLLCEVACRLRQNAPADAVVARMGGDEFTLLVPGQYSNESLAVQLRCLKAAMALPFDIGGQPLRVSFSLGFALSPQQGVEPEQLMRQADGAMYRQKRQRQA</sequence>
<evidence type="ECO:0000259" key="1">
    <source>
        <dbReference type="PROSITE" id="PS50112"/>
    </source>
</evidence>
<dbReference type="AlphaFoldDB" id="A0A3N1PLV8"/>
<dbReference type="SUPFAM" id="SSF55073">
    <property type="entry name" value="Nucleotide cyclase"/>
    <property type="match status" value="1"/>
</dbReference>
<evidence type="ECO:0000313" key="4">
    <source>
        <dbReference type="Proteomes" id="UP000268033"/>
    </source>
</evidence>
<dbReference type="SUPFAM" id="SSF55785">
    <property type="entry name" value="PYP-like sensor domain (PAS domain)"/>
    <property type="match status" value="1"/>
</dbReference>
<accession>A0A3N1PLV8</accession>
<dbReference type="InterPro" id="IPR000014">
    <property type="entry name" value="PAS"/>
</dbReference>
<dbReference type="Gene3D" id="3.30.450.20">
    <property type="entry name" value="PAS domain"/>
    <property type="match status" value="1"/>
</dbReference>
<dbReference type="InterPro" id="IPR003018">
    <property type="entry name" value="GAF"/>
</dbReference>
<dbReference type="CDD" id="cd01949">
    <property type="entry name" value="GGDEF"/>
    <property type="match status" value="1"/>
</dbReference>
<dbReference type="InterPro" id="IPR000160">
    <property type="entry name" value="GGDEF_dom"/>
</dbReference>
<proteinExistence type="predicted"/>
<dbReference type="PROSITE" id="PS50887">
    <property type="entry name" value="GGDEF"/>
    <property type="match status" value="1"/>
</dbReference>
<dbReference type="InterPro" id="IPR029787">
    <property type="entry name" value="Nucleotide_cyclase"/>
</dbReference>
<dbReference type="SUPFAM" id="SSF55781">
    <property type="entry name" value="GAF domain-like"/>
    <property type="match status" value="1"/>
</dbReference>
<dbReference type="Proteomes" id="UP000268033">
    <property type="component" value="Unassembled WGS sequence"/>
</dbReference>
<dbReference type="Gene3D" id="3.30.450.40">
    <property type="match status" value="1"/>
</dbReference>
<dbReference type="NCBIfam" id="TIGR00254">
    <property type="entry name" value="GGDEF"/>
    <property type="match status" value="1"/>
</dbReference>
<dbReference type="CDD" id="cd00130">
    <property type="entry name" value="PAS"/>
    <property type="match status" value="1"/>
</dbReference>
<dbReference type="PANTHER" id="PTHR44757">
    <property type="entry name" value="DIGUANYLATE CYCLASE DGCP"/>
    <property type="match status" value="1"/>
</dbReference>
<comment type="caution">
    <text evidence="3">The sequence shown here is derived from an EMBL/GenBank/DDBJ whole genome shotgun (WGS) entry which is preliminary data.</text>
</comment>
<protein>
    <submittedName>
        <fullName evidence="3">PAS domain S-box-containing protein/diguanylate cyclase (GGDEF)-like protein</fullName>
    </submittedName>
</protein>
<dbReference type="PANTHER" id="PTHR44757:SF2">
    <property type="entry name" value="BIOFILM ARCHITECTURE MAINTENANCE PROTEIN MBAA"/>
    <property type="match status" value="1"/>
</dbReference>
<dbReference type="Gene3D" id="3.30.70.270">
    <property type="match status" value="1"/>
</dbReference>
<dbReference type="InterPro" id="IPR029016">
    <property type="entry name" value="GAF-like_dom_sf"/>
</dbReference>
<dbReference type="RefSeq" id="WP_123421214.1">
    <property type="nucleotide sequence ID" value="NZ_RJUL01000003.1"/>
</dbReference>
<dbReference type="Pfam" id="PF00990">
    <property type="entry name" value="GGDEF"/>
    <property type="match status" value="1"/>
</dbReference>
<dbReference type="STRING" id="584787.GCA_001247655_02363"/>
<dbReference type="Pfam" id="PF08447">
    <property type="entry name" value="PAS_3"/>
    <property type="match status" value="1"/>
</dbReference>
<dbReference type="InterPro" id="IPR035965">
    <property type="entry name" value="PAS-like_dom_sf"/>
</dbReference>
<dbReference type="Pfam" id="PF01590">
    <property type="entry name" value="GAF"/>
    <property type="match status" value="1"/>
</dbReference>
<dbReference type="InterPro" id="IPR013655">
    <property type="entry name" value="PAS_fold_3"/>
</dbReference>
<dbReference type="EMBL" id="RJUL01000003">
    <property type="protein sequence ID" value="ROQ28868.1"/>
    <property type="molecule type" value="Genomic_DNA"/>
</dbReference>
<organism evidence="3 4">
    <name type="scientific">Gallaecimonas pentaromativorans</name>
    <dbReference type="NCBI Taxonomy" id="584787"/>
    <lineage>
        <taxon>Bacteria</taxon>
        <taxon>Pseudomonadati</taxon>
        <taxon>Pseudomonadota</taxon>
        <taxon>Gammaproteobacteria</taxon>
        <taxon>Enterobacterales</taxon>
        <taxon>Gallaecimonadaceae</taxon>
        <taxon>Gallaecimonas</taxon>
    </lineage>
</organism>
<dbReference type="SMART" id="SM00091">
    <property type="entry name" value="PAS"/>
    <property type="match status" value="1"/>
</dbReference>
<feature type="domain" description="PAS" evidence="1">
    <location>
        <begin position="5"/>
        <end position="75"/>
    </location>
</feature>
<dbReference type="InterPro" id="IPR043128">
    <property type="entry name" value="Rev_trsase/Diguanyl_cyclase"/>
</dbReference>
<dbReference type="SMART" id="SM00267">
    <property type="entry name" value="GGDEF"/>
    <property type="match status" value="1"/>
</dbReference>
<dbReference type="InterPro" id="IPR052155">
    <property type="entry name" value="Biofilm_reg_signaling"/>
</dbReference>
<gene>
    <name evidence="3" type="ORF">EDC28_103465</name>
</gene>
<reference evidence="3 4" key="1">
    <citation type="submission" date="2018-11" db="EMBL/GenBank/DDBJ databases">
        <title>Genomic Encyclopedia of Type Strains, Phase IV (KMG-IV): sequencing the most valuable type-strain genomes for metagenomic binning, comparative biology and taxonomic classification.</title>
        <authorList>
            <person name="Goeker M."/>
        </authorList>
    </citation>
    <scope>NUCLEOTIDE SEQUENCE [LARGE SCALE GENOMIC DNA]</scope>
    <source>
        <strain evidence="3 4">DSM 21945</strain>
    </source>
</reference>
<feature type="domain" description="GGDEF" evidence="2">
    <location>
        <begin position="303"/>
        <end position="429"/>
    </location>
</feature>